<accession>A0ABP8PCF5</accession>
<dbReference type="Proteomes" id="UP001500731">
    <property type="component" value="Unassembled WGS sequence"/>
</dbReference>
<sequence>MLTSGTGLPAPVLDHDVCDDRGRFLGCSEIAYPAFRTAVEYEGDYHRTDRRRWQSDIEKYQAYAAVGWRVVQVTADHLRVPRRTVQRVREVLLQAGWRPGPH</sequence>
<organism evidence="1 2">
    <name type="scientific">Microbacterium panaciterrae</name>
    <dbReference type="NCBI Taxonomy" id="985759"/>
    <lineage>
        <taxon>Bacteria</taxon>
        <taxon>Bacillati</taxon>
        <taxon>Actinomycetota</taxon>
        <taxon>Actinomycetes</taxon>
        <taxon>Micrococcales</taxon>
        <taxon>Microbacteriaceae</taxon>
        <taxon>Microbacterium</taxon>
    </lineage>
</organism>
<evidence type="ECO:0000313" key="2">
    <source>
        <dbReference type="Proteomes" id="UP001500731"/>
    </source>
</evidence>
<evidence type="ECO:0008006" key="3">
    <source>
        <dbReference type="Google" id="ProtNLM"/>
    </source>
</evidence>
<name>A0ABP8PCF5_9MICO</name>
<reference evidence="2" key="1">
    <citation type="journal article" date="2019" name="Int. J. Syst. Evol. Microbiol.">
        <title>The Global Catalogue of Microorganisms (GCM) 10K type strain sequencing project: providing services to taxonomists for standard genome sequencing and annotation.</title>
        <authorList>
            <consortium name="The Broad Institute Genomics Platform"/>
            <consortium name="The Broad Institute Genome Sequencing Center for Infectious Disease"/>
            <person name="Wu L."/>
            <person name="Ma J."/>
        </authorList>
    </citation>
    <scope>NUCLEOTIDE SEQUENCE [LARGE SCALE GENOMIC DNA]</scope>
    <source>
        <strain evidence="2">JCM 17839</strain>
    </source>
</reference>
<keyword evidence="2" id="KW-1185">Reference proteome</keyword>
<dbReference type="Gene3D" id="3.40.960.10">
    <property type="entry name" value="VSR Endonuclease"/>
    <property type="match status" value="1"/>
</dbReference>
<proteinExistence type="predicted"/>
<gene>
    <name evidence="1" type="ORF">GCM10023171_20320</name>
</gene>
<dbReference type="EMBL" id="BAABGP010000014">
    <property type="protein sequence ID" value="GAA4485641.1"/>
    <property type="molecule type" value="Genomic_DNA"/>
</dbReference>
<comment type="caution">
    <text evidence="1">The sequence shown here is derived from an EMBL/GenBank/DDBJ whole genome shotgun (WGS) entry which is preliminary data.</text>
</comment>
<evidence type="ECO:0000313" key="1">
    <source>
        <dbReference type="EMBL" id="GAA4485641.1"/>
    </source>
</evidence>
<protein>
    <recommendedName>
        <fullName evidence="3">DUF559 domain-containing protein</fullName>
    </recommendedName>
</protein>